<feature type="transmembrane region" description="Helical" evidence="14">
    <location>
        <begin position="233"/>
        <end position="254"/>
    </location>
</feature>
<evidence type="ECO:0000256" key="1">
    <source>
        <dbReference type="ARBA" id="ARBA00004651"/>
    </source>
</evidence>
<feature type="transmembrane region" description="Helical" evidence="14">
    <location>
        <begin position="187"/>
        <end position="207"/>
    </location>
</feature>
<dbReference type="GO" id="GO:0000082">
    <property type="term" value="P:G1/S transition of mitotic cell cycle"/>
    <property type="evidence" value="ECO:0007669"/>
    <property type="project" value="TreeGrafter"/>
</dbReference>
<keyword evidence="10" id="KW-0325">Glycoprotein</keyword>
<gene>
    <name evidence="16" type="ORF">PODLI_1B006364</name>
</gene>
<feature type="transmembrane region" description="Helical" evidence="14">
    <location>
        <begin position="316"/>
        <end position="340"/>
    </location>
</feature>
<dbReference type="Gene3D" id="1.20.1070.10">
    <property type="entry name" value="Rhodopsin 7-helix transmembrane proteins"/>
    <property type="match status" value="1"/>
</dbReference>
<evidence type="ECO:0000256" key="8">
    <source>
        <dbReference type="ARBA" id="ARBA00023157"/>
    </source>
</evidence>
<dbReference type="InterPro" id="IPR017452">
    <property type="entry name" value="GPCR_Rhodpsn_7TM"/>
</dbReference>
<keyword evidence="4 12" id="KW-0812">Transmembrane</keyword>
<keyword evidence="9 12" id="KW-0675">Receptor</keyword>
<name>A0AA35JSW6_9SAUR</name>
<evidence type="ECO:0000313" key="16">
    <source>
        <dbReference type="EMBL" id="CAI5764674.1"/>
    </source>
</evidence>
<dbReference type="Pfam" id="PF00001">
    <property type="entry name" value="7tm_1"/>
    <property type="match status" value="1"/>
</dbReference>
<proteinExistence type="inferred from homology"/>
<dbReference type="InterPro" id="IPR005388">
    <property type="entry name" value="G2A_lysphc_rcpt"/>
</dbReference>
<protein>
    <submittedName>
        <fullName evidence="16">Probable G-protein coupled receptor 132</fullName>
    </submittedName>
</protein>
<dbReference type="GO" id="GO:0005886">
    <property type="term" value="C:plasma membrane"/>
    <property type="evidence" value="ECO:0007669"/>
    <property type="project" value="UniProtKB-SubCell"/>
</dbReference>
<dbReference type="GO" id="GO:0004930">
    <property type="term" value="F:G protein-coupled receptor activity"/>
    <property type="evidence" value="ECO:0007669"/>
    <property type="project" value="UniProtKB-KW"/>
</dbReference>
<accession>A0AA35JSW6</accession>
<feature type="region of interest" description="Disordered" evidence="13">
    <location>
        <begin position="360"/>
        <end position="386"/>
    </location>
</feature>
<dbReference type="GO" id="GO:0010972">
    <property type="term" value="P:negative regulation of G2/M transition of mitotic cell cycle"/>
    <property type="evidence" value="ECO:0007669"/>
    <property type="project" value="TreeGrafter"/>
</dbReference>
<evidence type="ECO:0000259" key="15">
    <source>
        <dbReference type="PROSITE" id="PS50262"/>
    </source>
</evidence>
<comment type="subcellular location">
    <subcellularLocation>
        <location evidence="1">Cell membrane</location>
        <topology evidence="1">Multi-pass membrane protein</topology>
    </subcellularLocation>
</comment>
<keyword evidence="11 12" id="KW-0807">Transducer</keyword>
<dbReference type="PRINTS" id="PR00237">
    <property type="entry name" value="GPCRRHODOPSN"/>
</dbReference>
<evidence type="ECO:0000256" key="12">
    <source>
        <dbReference type="RuleBase" id="RU000688"/>
    </source>
</evidence>
<comment type="similarity">
    <text evidence="2 12">Belongs to the G-protein coupled receptor 1 family.</text>
</comment>
<evidence type="ECO:0000256" key="3">
    <source>
        <dbReference type="ARBA" id="ARBA00022475"/>
    </source>
</evidence>
<evidence type="ECO:0000256" key="6">
    <source>
        <dbReference type="ARBA" id="ARBA00023040"/>
    </source>
</evidence>
<dbReference type="FunFam" id="1.20.1070.10:FF:000065">
    <property type="entry name" value="G-protein coupled receptor 4"/>
    <property type="match status" value="1"/>
</dbReference>
<evidence type="ECO:0000313" key="17">
    <source>
        <dbReference type="Proteomes" id="UP001178461"/>
    </source>
</evidence>
<evidence type="ECO:0000256" key="10">
    <source>
        <dbReference type="ARBA" id="ARBA00023180"/>
    </source>
</evidence>
<evidence type="ECO:0000256" key="9">
    <source>
        <dbReference type="ARBA" id="ARBA00023170"/>
    </source>
</evidence>
<dbReference type="PANTHER" id="PTHR24234">
    <property type="entry name" value="LYSOPHOSPHATIDIC ACID RECEPTOR 5/SPHINGOSYLPHOSPHORYLCHOLINE RECEPTOR"/>
    <property type="match status" value="1"/>
</dbReference>
<dbReference type="Proteomes" id="UP001178461">
    <property type="component" value="Chromosome 1"/>
</dbReference>
<feature type="domain" description="G-protein coupled receptors family 1 profile" evidence="15">
    <location>
        <begin position="87"/>
        <end position="337"/>
    </location>
</feature>
<dbReference type="PROSITE" id="PS50262">
    <property type="entry name" value="G_PROTEIN_RECEP_F1_2"/>
    <property type="match status" value="1"/>
</dbReference>
<keyword evidence="7 14" id="KW-0472">Membrane</keyword>
<feature type="transmembrane region" description="Helical" evidence="14">
    <location>
        <begin position="275"/>
        <end position="296"/>
    </location>
</feature>
<evidence type="ECO:0000256" key="5">
    <source>
        <dbReference type="ARBA" id="ARBA00022989"/>
    </source>
</evidence>
<feature type="region of interest" description="Disordered" evidence="13">
    <location>
        <begin position="32"/>
        <end position="52"/>
    </location>
</feature>
<keyword evidence="5 14" id="KW-1133">Transmembrane helix</keyword>
<keyword evidence="3" id="KW-1003">Cell membrane</keyword>
<feature type="transmembrane region" description="Helical" evidence="14">
    <location>
        <begin position="104"/>
        <end position="127"/>
    </location>
</feature>
<dbReference type="InterPro" id="IPR000276">
    <property type="entry name" value="GPCR_Rhodpsn"/>
</dbReference>
<feature type="transmembrane region" description="Helical" evidence="14">
    <location>
        <begin position="74"/>
        <end position="97"/>
    </location>
</feature>
<dbReference type="AlphaFoldDB" id="A0AA35JSW6"/>
<sequence>MHVGGRDKSMPAVAGGPQLLLLLLREKRAPRPSRRTRSCWSQRPSKGPDEGAQMSNAMCNSTAMPYQDSQHLLVAVYSTVFIIGIPTNCLTAFLTLVQIRKGTIAAIYLFGLSLCELMYLCTLPLWILYVQNGRDWKLGDLSCQVTGYIFFCNIYISILLLCCISIDRYVAVVYALESRGIRRQRMAAIVTTSLFVTVAVIYCPIFFQEEIHQKKSRICFETPLNRRIASYNVARFFVGFLIPFTLLLFMNYRIFQSIKRSCSLSPPQKTKVKRLAIAIIAIFLVCFAPYHVVLLIRSGVYFLHPAESCSFERGIYTISVVFLCFSTANSVADPFIYVLASENARHEICRAFAACGIQLSSGSKTDSSKADDSQRPTKETGNKEDR</sequence>
<feature type="transmembrane region" description="Helical" evidence="14">
    <location>
        <begin position="147"/>
        <end position="166"/>
    </location>
</feature>
<evidence type="ECO:0000256" key="14">
    <source>
        <dbReference type="SAM" id="Phobius"/>
    </source>
</evidence>
<reference evidence="16" key="1">
    <citation type="submission" date="2022-12" db="EMBL/GenBank/DDBJ databases">
        <authorList>
            <person name="Alioto T."/>
            <person name="Alioto T."/>
            <person name="Gomez Garrido J."/>
        </authorList>
    </citation>
    <scope>NUCLEOTIDE SEQUENCE</scope>
</reference>
<dbReference type="PANTHER" id="PTHR24234:SF7">
    <property type="entry name" value="G-PROTEIN COUPLED RECEPTOR 132-RELATED"/>
    <property type="match status" value="1"/>
</dbReference>
<evidence type="ECO:0000256" key="2">
    <source>
        <dbReference type="ARBA" id="ARBA00010663"/>
    </source>
</evidence>
<organism evidence="16 17">
    <name type="scientific">Podarcis lilfordi</name>
    <name type="common">Lilford's wall lizard</name>
    <dbReference type="NCBI Taxonomy" id="74358"/>
    <lineage>
        <taxon>Eukaryota</taxon>
        <taxon>Metazoa</taxon>
        <taxon>Chordata</taxon>
        <taxon>Craniata</taxon>
        <taxon>Vertebrata</taxon>
        <taxon>Euteleostomi</taxon>
        <taxon>Lepidosauria</taxon>
        <taxon>Squamata</taxon>
        <taxon>Bifurcata</taxon>
        <taxon>Unidentata</taxon>
        <taxon>Episquamata</taxon>
        <taxon>Laterata</taxon>
        <taxon>Lacertibaenia</taxon>
        <taxon>Lacertidae</taxon>
        <taxon>Podarcis</taxon>
    </lineage>
</organism>
<dbReference type="EMBL" id="OX395126">
    <property type="protein sequence ID" value="CAI5764674.1"/>
    <property type="molecule type" value="Genomic_DNA"/>
</dbReference>
<dbReference type="PROSITE" id="PS00237">
    <property type="entry name" value="G_PROTEIN_RECEP_F1_1"/>
    <property type="match status" value="1"/>
</dbReference>
<evidence type="ECO:0000256" key="7">
    <source>
        <dbReference type="ARBA" id="ARBA00023136"/>
    </source>
</evidence>
<keyword evidence="6 12" id="KW-0297">G-protein coupled receptor</keyword>
<dbReference type="SUPFAM" id="SSF81321">
    <property type="entry name" value="Family A G protein-coupled receptor-like"/>
    <property type="match status" value="1"/>
</dbReference>
<evidence type="ECO:0000256" key="13">
    <source>
        <dbReference type="SAM" id="MobiDB-lite"/>
    </source>
</evidence>
<feature type="compositionally biased region" description="Basic and acidic residues" evidence="13">
    <location>
        <begin position="366"/>
        <end position="386"/>
    </location>
</feature>
<evidence type="ECO:0000256" key="4">
    <source>
        <dbReference type="ARBA" id="ARBA00022692"/>
    </source>
</evidence>
<keyword evidence="17" id="KW-1185">Reference proteome</keyword>
<keyword evidence="8" id="KW-1015">Disulfide bond</keyword>
<dbReference type="PRINTS" id="PR01563">
    <property type="entry name" value="G2ARECEPTOR"/>
</dbReference>
<evidence type="ECO:0000256" key="11">
    <source>
        <dbReference type="ARBA" id="ARBA00023224"/>
    </source>
</evidence>